<dbReference type="PANTHER" id="PTHR48081">
    <property type="entry name" value="AB HYDROLASE SUPERFAMILY PROTEIN C4A8.06C"/>
    <property type="match status" value="1"/>
</dbReference>
<protein>
    <recommendedName>
        <fullName evidence="3">Alpha/beta hydrolase fold-3 domain-containing protein</fullName>
    </recommendedName>
</protein>
<dbReference type="Gene3D" id="3.40.50.1820">
    <property type="entry name" value="alpha/beta hydrolase"/>
    <property type="match status" value="1"/>
</dbReference>
<dbReference type="EMBL" id="CAWUHD010000032">
    <property type="protein sequence ID" value="CAK7219647.1"/>
    <property type="molecule type" value="Genomic_DNA"/>
</dbReference>
<accession>A0ABP0BJG6</accession>
<dbReference type="InterPro" id="IPR029058">
    <property type="entry name" value="AB_hydrolase_fold"/>
</dbReference>
<proteinExistence type="predicted"/>
<evidence type="ECO:0000259" key="3">
    <source>
        <dbReference type="Pfam" id="PF07859"/>
    </source>
</evidence>
<gene>
    <name evidence="4" type="ORF">SEUCBS140593_003965</name>
</gene>
<name>A0ABP0BJG6_9PEZI</name>
<keyword evidence="2" id="KW-1133">Transmembrane helix</keyword>
<reference evidence="4 5" key="1">
    <citation type="submission" date="2024-01" db="EMBL/GenBank/DDBJ databases">
        <authorList>
            <person name="Allen C."/>
            <person name="Tagirdzhanova G."/>
        </authorList>
    </citation>
    <scope>NUCLEOTIDE SEQUENCE [LARGE SCALE GENOMIC DNA]</scope>
</reference>
<feature type="domain" description="Alpha/beta hydrolase fold-3" evidence="3">
    <location>
        <begin position="130"/>
        <end position="359"/>
    </location>
</feature>
<feature type="transmembrane region" description="Helical" evidence="2">
    <location>
        <begin position="20"/>
        <end position="41"/>
    </location>
</feature>
<evidence type="ECO:0000313" key="4">
    <source>
        <dbReference type="EMBL" id="CAK7219647.1"/>
    </source>
</evidence>
<evidence type="ECO:0000313" key="5">
    <source>
        <dbReference type="Proteomes" id="UP001642482"/>
    </source>
</evidence>
<keyword evidence="2" id="KW-0472">Membrane</keyword>
<dbReference type="InterPro" id="IPR013094">
    <property type="entry name" value="AB_hydrolase_3"/>
</dbReference>
<keyword evidence="5" id="KW-1185">Reference proteome</keyword>
<comment type="caution">
    <text evidence="4">The sequence shown here is derived from an EMBL/GenBank/DDBJ whole genome shotgun (WGS) entry which is preliminary data.</text>
</comment>
<dbReference type="SUPFAM" id="SSF53474">
    <property type="entry name" value="alpha/beta-Hydrolases"/>
    <property type="match status" value="1"/>
</dbReference>
<evidence type="ECO:0000256" key="1">
    <source>
        <dbReference type="ARBA" id="ARBA00022801"/>
    </source>
</evidence>
<sequence>MDPARPEVPARKASQPSFWAKSLMVGMAVALLPNVLVSFVVRRLRGAQKDLPFLEDLRRSAIRGVTLLPIRVLLARRPPLDVEALISAPRLKNYDRQLCLPVSDGLCNGFWICRGPPGSSQHPRESDIVLMYIHGGAYCFGEPLGSTLLLLRAAEIAAAARSVSVSIFTVAYTLAPAGGTFPLQQCQAVAAYRHLLDVERIPSEKIVIGGESAGSHLALTCLLGVAEARLPKPAGALFLFPWISLKNESPSFERNKHKDVLTKSLLDRCADLVIGPNNGKPGAGVQEGIDWDQLELVDLNLPLGPGRGNWKQILPSFTWMNVGEHDMFFDDIVAFRKTAEADGARMEVNVTPKKPHGWHAEDRPMANTLLQMSPDETFPSEKLPGCENVGNGLITVWDEMRKG</sequence>
<evidence type="ECO:0000256" key="2">
    <source>
        <dbReference type="SAM" id="Phobius"/>
    </source>
</evidence>
<dbReference type="Pfam" id="PF07859">
    <property type="entry name" value="Abhydrolase_3"/>
    <property type="match status" value="1"/>
</dbReference>
<organism evidence="4 5">
    <name type="scientific">Sporothrix eucalyptigena</name>
    <dbReference type="NCBI Taxonomy" id="1812306"/>
    <lineage>
        <taxon>Eukaryota</taxon>
        <taxon>Fungi</taxon>
        <taxon>Dikarya</taxon>
        <taxon>Ascomycota</taxon>
        <taxon>Pezizomycotina</taxon>
        <taxon>Sordariomycetes</taxon>
        <taxon>Sordariomycetidae</taxon>
        <taxon>Ophiostomatales</taxon>
        <taxon>Ophiostomataceae</taxon>
        <taxon>Sporothrix</taxon>
    </lineage>
</organism>
<dbReference type="InterPro" id="IPR050300">
    <property type="entry name" value="GDXG_lipolytic_enzyme"/>
</dbReference>
<keyword evidence="1" id="KW-0378">Hydrolase</keyword>
<dbReference type="Proteomes" id="UP001642482">
    <property type="component" value="Unassembled WGS sequence"/>
</dbReference>
<keyword evidence="2" id="KW-0812">Transmembrane</keyword>
<dbReference type="PANTHER" id="PTHR48081:SF11">
    <property type="entry name" value="ALPHA_BETA HYDROLASE FOLD-3 DOMAIN-CONTAINING PROTEIN-RELATED"/>
    <property type="match status" value="1"/>
</dbReference>